<dbReference type="InterPro" id="IPR013783">
    <property type="entry name" value="Ig-like_fold"/>
</dbReference>
<dbReference type="SUPFAM" id="SSF117074">
    <property type="entry name" value="Hypothetical protein PA1324"/>
    <property type="match status" value="1"/>
</dbReference>
<evidence type="ECO:0000313" key="2">
    <source>
        <dbReference type="EMBL" id="QJE01913.1"/>
    </source>
</evidence>
<dbReference type="InterPro" id="IPR047589">
    <property type="entry name" value="DUF11_rpt"/>
</dbReference>
<dbReference type="EMBL" id="CP051685">
    <property type="protein sequence ID" value="QJE01913.1"/>
    <property type="molecule type" value="Genomic_DNA"/>
</dbReference>
<dbReference type="KEGG" id="mfy:HH212_19365"/>
<keyword evidence="3" id="KW-1185">Reference proteome</keyword>
<feature type="domain" description="DUF11" evidence="1">
    <location>
        <begin position="307"/>
        <end position="414"/>
    </location>
</feature>
<evidence type="ECO:0000259" key="1">
    <source>
        <dbReference type="Pfam" id="PF01345"/>
    </source>
</evidence>
<dbReference type="NCBIfam" id="TIGR01451">
    <property type="entry name" value="B_ant_repeat"/>
    <property type="match status" value="1"/>
</dbReference>
<dbReference type="Pfam" id="PF01345">
    <property type="entry name" value="DUF11"/>
    <property type="match status" value="1"/>
</dbReference>
<sequence>MMTRQLRQLALYVLLIVLGCAYGIACASVTNQASASYADAARGNGTLQSNQVTAMQGESITYFTGSDYRTAAQVRLAGQPLYVQASAPACNNDPAVAETIVIAIHSTLGHDTESYSATETGPDTGIFHITGSLVASQVGDEAPREEDGALEIKKNDTLTATIKSCGTGTSTASILIDPTGVVFDSKTGVPVGGARVTLIDVTGAGNGGLAGGAATVFETDGVTAAPSSVVTDADGVYRFPLVPPSLYHVTIVPPSNYSFPSRVALADLPGEHDVYASYSYGGDFVVSASTGAVMLDLPLDPVPGALYLEKAASRATAEVGDFVDYTLRVHNTAEQALVGVEVEDRLPAGFSLVPGSVRLGGVQAADPDGTRGPALRFAIGSLASASDAVLRYRVRIGAGALQGDGINRARATSAAPLALSSGTAAAKVKVSAGVFSEKAFIEGTVFADCDGNRRRDAGEPGVPGVRVYLEDGSFAQTDADGRYSFAEVRPRTHVAKVDGATLPQGAALAALSNRNGGDAASRFVDVHEGELAKADFALHACSPALREAIAARRAAAKDMENSAAKALERPAAAAATASAKAASQADLESLDNSLAFVGLDDGAVLARAVATVRVKGGAGVTFTLAVNGKPVPEARIGKRSTVAAKQLESWEFVGVAFEAGANVLEVSQRDGFGNPRGSRRITVVAPGALARIRLAFDKPGVAADGKSLAMLRVDLEDAAGVPVMERTALTLEAGRGEWQQADLDPHQPGLQLFVEGGHAELALRAPQEPGEAAIRASSGAVQAAGRVDFVPDLRPLVAAGVVEGAVSLNRIAGNVGNPARGFAGFEDQLRHFSTSDGPNAVQVGAHAAMFAKGKVGDDILLTAAYDSDKVVEQKLFRDLDPTAFYPTAGDNAQRGFDAQSTSRLYLRADRNKSWLLFGDMTPPGVTPARNLGAYNRALNGLRHHYEEGGLSVDSFASHDSTRQMVEEIPANGTSGPYLTGSGVMVINSERIEIMVRDRNRPGVLLSSRVLARYADYDIEPLTGRILLRAPVPSLDADLNPITIRISYEIDQGSPEFWVAGSAVQYRIGKLAEVGASYVDDRNPAAPTTLASVNATVRPDDNTSITVEAAHMDKQHADGRAARIDATRKDGKLESHVYAGRAGVDFDNPAASLPKGRAEAGARVVYRADERISFGGEIIHSADLVTGASRDGGQLNAAYAFGNGIRVEGGVRRAHEEAGNASTVLAQPDLTSVRAKLAAQVPNLPQAGVFVEAEQDIHDNGRRMVALGGDYRLAGGSRLYGRHELISSLGSNYALNDGQQRNATVFGVDTDYMKDGRMFSEYRARAAGSDGRQAEAAIGLRNLWSVARGVRLNTAFERVKVLAGAAANEAVALAAGVEVARSPDWKANMRLELRHAVDSDSLLHTLGLAYRLSESWSLLGKNTLAATRSRANDSLRLNELLQSGVAYRALESLGWNGLAKYEYKVERDTGIANLERAVHSIGVTANWQPLRETLLSARYAAKLAHDRSGGYDTRSKAQLLAARLVQELRGGWDVGASVRALVDGGTRGRQFGAGLEAGYQLRKNTWISAGYNLLGFREPDLAGADATARGAYVRLRMKFDERLLEGLLPTAAAKQ</sequence>
<name>A0A7Z2VYR4_9BURK</name>
<dbReference type="Proteomes" id="UP000502415">
    <property type="component" value="Chromosome"/>
</dbReference>
<protein>
    <submittedName>
        <fullName evidence="2">DUF11 domain-containing protein</fullName>
    </submittedName>
</protein>
<evidence type="ECO:0000313" key="3">
    <source>
        <dbReference type="Proteomes" id="UP000502415"/>
    </source>
</evidence>
<dbReference type="PROSITE" id="PS51257">
    <property type="entry name" value="PROKAR_LIPOPROTEIN"/>
    <property type="match status" value="1"/>
</dbReference>
<reference evidence="2 3" key="1">
    <citation type="submission" date="2020-04" db="EMBL/GenBank/DDBJ databases">
        <title>Genome sequencing of novel species.</title>
        <authorList>
            <person name="Heo J."/>
            <person name="Kim S.-J."/>
            <person name="Kim J.-S."/>
            <person name="Hong S.-B."/>
            <person name="Kwon S.-W."/>
        </authorList>
    </citation>
    <scope>NUCLEOTIDE SEQUENCE [LARGE SCALE GENOMIC DNA]</scope>
    <source>
        <strain evidence="2 3">GN2-R2</strain>
    </source>
</reference>
<proteinExistence type="predicted"/>
<gene>
    <name evidence="2" type="ORF">HH212_19365</name>
</gene>
<dbReference type="SUPFAM" id="SSF49464">
    <property type="entry name" value="Carboxypeptidase regulatory domain-like"/>
    <property type="match status" value="1"/>
</dbReference>
<dbReference type="Gene3D" id="2.60.40.10">
    <property type="entry name" value="Immunoglobulins"/>
    <property type="match status" value="3"/>
</dbReference>
<organism evidence="2 3">
    <name type="scientific">Massilia forsythiae</name>
    <dbReference type="NCBI Taxonomy" id="2728020"/>
    <lineage>
        <taxon>Bacteria</taxon>
        <taxon>Pseudomonadati</taxon>
        <taxon>Pseudomonadota</taxon>
        <taxon>Betaproteobacteria</taxon>
        <taxon>Burkholderiales</taxon>
        <taxon>Oxalobacteraceae</taxon>
        <taxon>Telluria group</taxon>
        <taxon>Massilia</taxon>
    </lineage>
</organism>
<accession>A0A7Z2VYR4</accession>
<dbReference type="InterPro" id="IPR001434">
    <property type="entry name" value="OmcB-like_DUF11"/>
</dbReference>
<dbReference type="InterPro" id="IPR008969">
    <property type="entry name" value="CarboxyPept-like_regulatory"/>
</dbReference>
<dbReference type="RefSeq" id="WP_170204000.1">
    <property type="nucleotide sequence ID" value="NZ_CP051685.1"/>
</dbReference>
<dbReference type="SUPFAM" id="SSF56935">
    <property type="entry name" value="Porins"/>
    <property type="match status" value="1"/>
</dbReference>